<evidence type="ECO:0000256" key="1">
    <source>
        <dbReference type="SAM" id="MobiDB-lite"/>
    </source>
</evidence>
<name>L5K595_PTEAL</name>
<feature type="region of interest" description="Disordered" evidence="1">
    <location>
        <begin position="1"/>
        <end position="43"/>
    </location>
</feature>
<keyword evidence="3" id="KW-1185">Reference proteome</keyword>
<reference evidence="3" key="1">
    <citation type="journal article" date="2013" name="Science">
        <title>Comparative analysis of bat genomes provides insight into the evolution of flight and immunity.</title>
        <authorList>
            <person name="Zhang G."/>
            <person name="Cowled C."/>
            <person name="Shi Z."/>
            <person name="Huang Z."/>
            <person name="Bishop-Lilly K.A."/>
            <person name="Fang X."/>
            <person name="Wynne J.W."/>
            <person name="Xiong Z."/>
            <person name="Baker M.L."/>
            <person name="Zhao W."/>
            <person name="Tachedjian M."/>
            <person name="Zhu Y."/>
            <person name="Zhou P."/>
            <person name="Jiang X."/>
            <person name="Ng J."/>
            <person name="Yang L."/>
            <person name="Wu L."/>
            <person name="Xiao J."/>
            <person name="Feng Y."/>
            <person name="Chen Y."/>
            <person name="Sun X."/>
            <person name="Zhang Y."/>
            <person name="Marsh G.A."/>
            <person name="Crameri G."/>
            <person name="Broder C.C."/>
            <person name="Frey K.G."/>
            <person name="Wang L.F."/>
            <person name="Wang J."/>
        </authorList>
    </citation>
    <scope>NUCLEOTIDE SEQUENCE [LARGE SCALE GENOMIC DNA]</scope>
</reference>
<feature type="compositionally biased region" description="Basic and acidic residues" evidence="1">
    <location>
        <begin position="33"/>
        <end position="42"/>
    </location>
</feature>
<sequence>MLGMEGNAPSLPRGSVRAGRGTSASGSCWRTGDAPESRRETVVGEGRPQACRCWVAHRGAVAAPARAARPQKCSPLPREWRGTFFLGFRGPLVRSTSPSHRVDPP</sequence>
<organism evidence="2 3">
    <name type="scientific">Pteropus alecto</name>
    <name type="common">Black flying fox</name>
    <dbReference type="NCBI Taxonomy" id="9402"/>
    <lineage>
        <taxon>Eukaryota</taxon>
        <taxon>Metazoa</taxon>
        <taxon>Chordata</taxon>
        <taxon>Craniata</taxon>
        <taxon>Vertebrata</taxon>
        <taxon>Euteleostomi</taxon>
        <taxon>Mammalia</taxon>
        <taxon>Eutheria</taxon>
        <taxon>Laurasiatheria</taxon>
        <taxon>Chiroptera</taxon>
        <taxon>Yinpterochiroptera</taxon>
        <taxon>Pteropodoidea</taxon>
        <taxon>Pteropodidae</taxon>
        <taxon>Pteropodinae</taxon>
        <taxon>Pteropus</taxon>
    </lineage>
</organism>
<gene>
    <name evidence="2" type="ORF">PAL_GLEAN10022782</name>
</gene>
<accession>L5K595</accession>
<proteinExistence type="predicted"/>
<dbReference type="EMBL" id="KB031030">
    <property type="protein sequence ID" value="ELK06522.1"/>
    <property type="molecule type" value="Genomic_DNA"/>
</dbReference>
<evidence type="ECO:0000313" key="3">
    <source>
        <dbReference type="Proteomes" id="UP000010552"/>
    </source>
</evidence>
<protein>
    <submittedName>
        <fullName evidence="2">Uncharacterized protein</fullName>
    </submittedName>
</protein>
<evidence type="ECO:0000313" key="2">
    <source>
        <dbReference type="EMBL" id="ELK06522.1"/>
    </source>
</evidence>
<dbReference type="InParanoid" id="L5K595"/>
<dbReference type="AlphaFoldDB" id="L5K595"/>
<dbReference type="Proteomes" id="UP000010552">
    <property type="component" value="Unassembled WGS sequence"/>
</dbReference>